<protein>
    <submittedName>
        <fullName evidence="2">GPW/gp25 family protein</fullName>
    </submittedName>
</protein>
<evidence type="ECO:0000313" key="2">
    <source>
        <dbReference type="EMBL" id="MEH8016253.1"/>
    </source>
</evidence>
<organism evidence="2 3">
    <name type="scientific">Rheinheimera muenzenbergensis</name>
    <dbReference type="NCBI Taxonomy" id="1193628"/>
    <lineage>
        <taxon>Bacteria</taxon>
        <taxon>Pseudomonadati</taxon>
        <taxon>Pseudomonadota</taxon>
        <taxon>Gammaproteobacteria</taxon>
        <taxon>Chromatiales</taxon>
        <taxon>Chromatiaceae</taxon>
        <taxon>Rheinheimera</taxon>
    </lineage>
</organism>
<reference evidence="2 3" key="1">
    <citation type="journal article" date="2023" name="Ecotoxicol. Environ. Saf.">
        <title>Mercury remediation potential of mercury-resistant strain Rheinheimera metallidurans sp. nov. isolated from a municipal waste dumping site.</title>
        <authorList>
            <person name="Yadav V."/>
            <person name="Manjhi A."/>
            <person name="Vadakedath N."/>
        </authorList>
    </citation>
    <scope>NUCLEOTIDE SEQUENCE [LARGE SCALE GENOMIC DNA]</scope>
    <source>
        <strain evidence="2 3">E-49</strain>
    </source>
</reference>
<name>A0ABU8C3L6_9GAMM</name>
<gene>
    <name evidence="2" type="ORF">MN202_03310</name>
</gene>
<comment type="caution">
    <text evidence="2">The sequence shown here is derived from an EMBL/GenBank/DDBJ whole genome shotgun (WGS) entry which is preliminary data.</text>
</comment>
<dbReference type="EMBL" id="JALAAR010000002">
    <property type="protein sequence ID" value="MEH8016253.1"/>
    <property type="molecule type" value="Genomic_DNA"/>
</dbReference>
<feature type="domain" description="IraD/Gp25-like" evidence="1">
    <location>
        <begin position="33"/>
        <end position="122"/>
    </location>
</feature>
<dbReference type="Proteomes" id="UP001375382">
    <property type="component" value="Unassembled WGS sequence"/>
</dbReference>
<dbReference type="RefSeq" id="WP_335734665.1">
    <property type="nucleotide sequence ID" value="NZ_JALAAR010000002.1"/>
</dbReference>
<dbReference type="SUPFAM" id="SSF160719">
    <property type="entry name" value="gpW/gp25-like"/>
    <property type="match status" value="1"/>
</dbReference>
<keyword evidence="3" id="KW-1185">Reference proteome</keyword>
<accession>A0ABU8C3L6</accession>
<proteinExistence type="predicted"/>
<dbReference type="Pfam" id="PF04965">
    <property type="entry name" value="GPW_gp25"/>
    <property type="match status" value="1"/>
</dbReference>
<dbReference type="InterPro" id="IPR007048">
    <property type="entry name" value="IraD/Gp25-like"/>
</dbReference>
<evidence type="ECO:0000313" key="3">
    <source>
        <dbReference type="Proteomes" id="UP001375382"/>
    </source>
</evidence>
<sequence>MSREQPDNAFIGIGWAFPPTFSVNNCQTTMVTDEQDIAQSLHILFSTRPGERLMQPEYGCALQPYVFSALDEHVLANIIAAIEHAVLFYEPRIRLLQVEPDLQQLYDGVLLLRLSYQIRSSNSRHNMVYPFYLLEGSEVSL</sequence>
<dbReference type="Gene3D" id="3.10.450.40">
    <property type="match status" value="1"/>
</dbReference>
<evidence type="ECO:0000259" key="1">
    <source>
        <dbReference type="Pfam" id="PF04965"/>
    </source>
</evidence>